<name>A0AAF3FC54_9BILA</name>
<protein>
    <submittedName>
        <fullName evidence="3">Uncharacterized protein</fullName>
    </submittedName>
</protein>
<keyword evidence="1" id="KW-1133">Transmembrane helix</keyword>
<keyword evidence="1" id="KW-0812">Transmembrane</keyword>
<sequence length="169" mass="19090">MMWLVTNTGKPMHGVSIQITWIVLSVIAGMFIGYVAVRAICYFLVRANLVPCKKRLSDIRFFQNDAERARAKIIAAGLEHKFKEGIPSFTMVGPQFVAAVMNDDHTSIEIEPPRTEERHPRAHWPVFRLAVDGRIGTSSLVVSDVPNYTRACRLPTTQTSERPAEGWFY</sequence>
<evidence type="ECO:0000313" key="2">
    <source>
        <dbReference type="Proteomes" id="UP000887575"/>
    </source>
</evidence>
<evidence type="ECO:0000313" key="3">
    <source>
        <dbReference type="WBParaSite" id="MBELARI_LOCUS4183"/>
    </source>
</evidence>
<dbReference type="WBParaSite" id="MBELARI_LOCUS4183">
    <property type="protein sequence ID" value="MBELARI_LOCUS4183"/>
    <property type="gene ID" value="MBELARI_LOCUS4183"/>
</dbReference>
<dbReference type="AlphaFoldDB" id="A0AAF3FC54"/>
<organism evidence="2 3">
    <name type="scientific">Mesorhabditis belari</name>
    <dbReference type="NCBI Taxonomy" id="2138241"/>
    <lineage>
        <taxon>Eukaryota</taxon>
        <taxon>Metazoa</taxon>
        <taxon>Ecdysozoa</taxon>
        <taxon>Nematoda</taxon>
        <taxon>Chromadorea</taxon>
        <taxon>Rhabditida</taxon>
        <taxon>Rhabditina</taxon>
        <taxon>Rhabditomorpha</taxon>
        <taxon>Rhabditoidea</taxon>
        <taxon>Rhabditidae</taxon>
        <taxon>Mesorhabditinae</taxon>
        <taxon>Mesorhabditis</taxon>
    </lineage>
</organism>
<dbReference type="Proteomes" id="UP000887575">
    <property type="component" value="Unassembled WGS sequence"/>
</dbReference>
<feature type="transmembrane region" description="Helical" evidence="1">
    <location>
        <begin position="20"/>
        <end position="45"/>
    </location>
</feature>
<keyword evidence="1" id="KW-0472">Membrane</keyword>
<evidence type="ECO:0000256" key="1">
    <source>
        <dbReference type="SAM" id="Phobius"/>
    </source>
</evidence>
<keyword evidence="2" id="KW-1185">Reference proteome</keyword>
<accession>A0AAF3FC54</accession>
<reference evidence="3" key="1">
    <citation type="submission" date="2024-02" db="UniProtKB">
        <authorList>
            <consortium name="WormBaseParasite"/>
        </authorList>
    </citation>
    <scope>IDENTIFICATION</scope>
</reference>
<proteinExistence type="predicted"/>